<gene>
    <name evidence="1" type="ORF">ABB28_08935</name>
</gene>
<protein>
    <submittedName>
        <fullName evidence="1">Uncharacterized protein</fullName>
    </submittedName>
</protein>
<dbReference type="Proteomes" id="UP000051386">
    <property type="component" value="Unassembled WGS sequence"/>
</dbReference>
<dbReference type="AlphaFoldDB" id="A0A0R0D9I7"/>
<evidence type="ECO:0000313" key="2">
    <source>
        <dbReference type="Proteomes" id="UP000051386"/>
    </source>
</evidence>
<evidence type="ECO:0000313" key="1">
    <source>
        <dbReference type="EMBL" id="KRG73832.1"/>
    </source>
</evidence>
<reference evidence="1 2" key="1">
    <citation type="submission" date="2015-05" db="EMBL/GenBank/DDBJ databases">
        <title>Genome sequencing and analysis of members of genus Stenotrophomonas.</title>
        <authorList>
            <person name="Patil P.P."/>
            <person name="Midha S."/>
            <person name="Patil P.B."/>
        </authorList>
    </citation>
    <scope>NUCLEOTIDE SEQUENCE [LARGE SCALE GENOMIC DNA]</scope>
    <source>
        <strain evidence="1 2">DSM 21508</strain>
    </source>
</reference>
<organism evidence="1 2">
    <name type="scientific">Stenotrophomonas chelatiphaga</name>
    <dbReference type="NCBI Taxonomy" id="517011"/>
    <lineage>
        <taxon>Bacteria</taxon>
        <taxon>Pseudomonadati</taxon>
        <taxon>Pseudomonadota</taxon>
        <taxon>Gammaproteobacteria</taxon>
        <taxon>Lysobacterales</taxon>
        <taxon>Lysobacteraceae</taxon>
        <taxon>Stenotrophomonas</taxon>
    </lineage>
</organism>
<keyword evidence="2" id="KW-1185">Reference proteome</keyword>
<comment type="caution">
    <text evidence="1">The sequence shown here is derived from an EMBL/GenBank/DDBJ whole genome shotgun (WGS) entry which is preliminary data.</text>
</comment>
<name>A0A0R0D9I7_9GAMM</name>
<accession>A0A0R0D9I7</accession>
<sequence>MPKQLDIFQNDPGRMAVLYRASAETALKDAQFTQPVRQDRHDHYLREAERLEALAAQCKATQPGSEE</sequence>
<dbReference type="PATRIC" id="fig|517011.3.peg.1452"/>
<proteinExistence type="predicted"/>
<dbReference type="EMBL" id="LDJK01000036">
    <property type="protein sequence ID" value="KRG73832.1"/>
    <property type="molecule type" value="Genomic_DNA"/>
</dbReference>
<dbReference type="RefSeq" id="WP_057508285.1">
    <property type="nucleotide sequence ID" value="NZ_LDJK01000036.1"/>
</dbReference>